<dbReference type="InterPro" id="IPR016454">
    <property type="entry name" value="Cysteine_dSase"/>
</dbReference>
<reference evidence="11" key="1">
    <citation type="journal article" date="2019" name="Int. J. Syst. Evol. Microbiol.">
        <title>The Global Catalogue of Microorganisms (GCM) 10K type strain sequencing project: providing services to taxonomists for standard genome sequencing and annotation.</title>
        <authorList>
            <consortium name="The Broad Institute Genomics Platform"/>
            <consortium name="The Broad Institute Genome Sequencing Center for Infectious Disease"/>
            <person name="Wu L."/>
            <person name="Ma J."/>
        </authorList>
    </citation>
    <scope>NUCLEOTIDE SEQUENCE [LARGE SCALE GENOMIC DNA]</scope>
    <source>
        <strain evidence="11">NBRC 112299</strain>
    </source>
</reference>
<evidence type="ECO:0000313" key="10">
    <source>
        <dbReference type="EMBL" id="GMA36738.1"/>
    </source>
</evidence>
<name>A0ABQ6IJ39_9MICO</name>
<evidence type="ECO:0000256" key="8">
    <source>
        <dbReference type="ARBA" id="ARBA00050776"/>
    </source>
</evidence>
<evidence type="ECO:0000256" key="4">
    <source>
        <dbReference type="ARBA" id="ARBA00022723"/>
    </source>
</evidence>
<accession>A0ABQ6IJ39</accession>
<evidence type="ECO:0000256" key="6">
    <source>
        <dbReference type="ARBA" id="ARBA00023004"/>
    </source>
</evidence>
<comment type="cofactor">
    <cofactor evidence="1">
        <name>pyridoxal 5'-phosphate</name>
        <dbReference type="ChEBI" id="CHEBI:597326"/>
    </cofactor>
</comment>
<dbReference type="EMBL" id="BSUN01000001">
    <property type="protein sequence ID" value="GMA36738.1"/>
    <property type="molecule type" value="Genomic_DNA"/>
</dbReference>
<dbReference type="Pfam" id="PF00266">
    <property type="entry name" value="Aminotran_5"/>
    <property type="match status" value="1"/>
</dbReference>
<dbReference type="InterPro" id="IPR000192">
    <property type="entry name" value="Aminotrans_V_dom"/>
</dbReference>
<evidence type="ECO:0000256" key="2">
    <source>
        <dbReference type="ARBA" id="ARBA00006490"/>
    </source>
</evidence>
<dbReference type="PANTHER" id="PTHR11601">
    <property type="entry name" value="CYSTEINE DESULFURYLASE FAMILY MEMBER"/>
    <property type="match status" value="1"/>
</dbReference>
<dbReference type="PANTHER" id="PTHR11601:SF34">
    <property type="entry name" value="CYSTEINE DESULFURASE"/>
    <property type="match status" value="1"/>
</dbReference>
<comment type="caution">
    <text evidence="10">The sequence shown here is derived from an EMBL/GenBank/DDBJ whole genome shotgun (WGS) entry which is preliminary data.</text>
</comment>
<dbReference type="PIRSF" id="PIRSF005572">
    <property type="entry name" value="NifS"/>
    <property type="match status" value="1"/>
</dbReference>
<proteinExistence type="inferred from homology"/>
<organism evidence="10 11">
    <name type="scientific">Demequina litorisediminis</name>
    <dbReference type="NCBI Taxonomy" id="1849022"/>
    <lineage>
        <taxon>Bacteria</taxon>
        <taxon>Bacillati</taxon>
        <taxon>Actinomycetota</taxon>
        <taxon>Actinomycetes</taxon>
        <taxon>Micrococcales</taxon>
        <taxon>Demequinaceae</taxon>
        <taxon>Demequina</taxon>
    </lineage>
</organism>
<keyword evidence="6" id="KW-0408">Iron</keyword>
<dbReference type="InterPro" id="IPR015422">
    <property type="entry name" value="PyrdxlP-dep_Trfase_small"/>
</dbReference>
<dbReference type="Gene3D" id="1.10.260.50">
    <property type="match status" value="1"/>
</dbReference>
<gene>
    <name evidence="10" type="ORF">GCM10025876_29420</name>
</gene>
<evidence type="ECO:0000256" key="1">
    <source>
        <dbReference type="ARBA" id="ARBA00001933"/>
    </source>
</evidence>
<dbReference type="Gene3D" id="3.40.640.10">
    <property type="entry name" value="Type I PLP-dependent aspartate aminotransferase-like (Major domain)"/>
    <property type="match status" value="1"/>
</dbReference>
<comment type="catalytic activity">
    <reaction evidence="8">
        <text>(sulfur carrier)-H + L-cysteine = (sulfur carrier)-SH + L-alanine</text>
        <dbReference type="Rhea" id="RHEA:43892"/>
        <dbReference type="Rhea" id="RHEA-COMP:14737"/>
        <dbReference type="Rhea" id="RHEA-COMP:14739"/>
        <dbReference type="ChEBI" id="CHEBI:29917"/>
        <dbReference type="ChEBI" id="CHEBI:35235"/>
        <dbReference type="ChEBI" id="CHEBI:57972"/>
        <dbReference type="ChEBI" id="CHEBI:64428"/>
        <dbReference type="EC" id="2.8.1.7"/>
    </reaction>
</comment>
<evidence type="ECO:0000256" key="3">
    <source>
        <dbReference type="ARBA" id="ARBA00022679"/>
    </source>
</evidence>
<evidence type="ECO:0000256" key="7">
    <source>
        <dbReference type="ARBA" id="ARBA00023014"/>
    </source>
</evidence>
<keyword evidence="7" id="KW-0411">Iron-sulfur</keyword>
<comment type="similarity">
    <text evidence="2">Belongs to the class-V pyridoxal-phosphate-dependent aminotransferase family. NifS/IscS subfamily.</text>
</comment>
<dbReference type="Proteomes" id="UP001157125">
    <property type="component" value="Unassembled WGS sequence"/>
</dbReference>
<dbReference type="InterPro" id="IPR015421">
    <property type="entry name" value="PyrdxlP-dep_Trfase_major"/>
</dbReference>
<dbReference type="RefSeq" id="WP_284328725.1">
    <property type="nucleotide sequence ID" value="NZ_BSUN01000001.1"/>
</dbReference>
<evidence type="ECO:0000256" key="5">
    <source>
        <dbReference type="ARBA" id="ARBA00022898"/>
    </source>
</evidence>
<keyword evidence="4" id="KW-0479">Metal-binding</keyword>
<dbReference type="Gene3D" id="3.90.1150.10">
    <property type="entry name" value="Aspartate Aminotransferase, domain 1"/>
    <property type="match status" value="1"/>
</dbReference>
<evidence type="ECO:0000259" key="9">
    <source>
        <dbReference type="Pfam" id="PF00266"/>
    </source>
</evidence>
<dbReference type="InterPro" id="IPR015424">
    <property type="entry name" value="PyrdxlP-dep_Trfase"/>
</dbReference>
<evidence type="ECO:0000313" key="11">
    <source>
        <dbReference type="Proteomes" id="UP001157125"/>
    </source>
</evidence>
<feature type="domain" description="Aminotransferase class V" evidence="9">
    <location>
        <begin position="2"/>
        <end position="370"/>
    </location>
</feature>
<keyword evidence="3" id="KW-0808">Transferase</keyword>
<keyword evidence="5" id="KW-0663">Pyridoxal phosphate</keyword>
<dbReference type="SUPFAM" id="SSF53383">
    <property type="entry name" value="PLP-dependent transferases"/>
    <property type="match status" value="1"/>
</dbReference>
<protein>
    <submittedName>
        <fullName evidence="10">Cysteine desulfurase</fullName>
    </submittedName>
</protein>
<sequence length="387" mass="39129">MTYLDHAATTPMLPAAREAWLEASAQVGNASALHGAGRRARAIVEEARERLALALGAHPTEVIWTSGGTEADNLALKGLYWARRDHDAALTRVVTSAIEHHAGLDPVRWLAAHEGADAVEVGVDAAGVVDVAGVAAALADAPTALVSVMWANNEVGTVQPVAEVVAAAARHGVPVHSDAIQAVGHLPLHFADSGLATLALSAHKVGGPVGVGALLVRRDARLTPVVHGGGQERSVRSGTLDPAGAIAAAVAVEEAVAAMEGEAARLRALQADLEARIGSAVDRVTVSGPPPGPGRLPGIVHLVAPGAAGEAMLYVLDSHGVEVSNGSACVAGVVQASHVVAAMGRSDADAASTLRISMGATTTADDLDALMAVLPDAVARARRVANR</sequence>
<keyword evidence="11" id="KW-1185">Reference proteome</keyword>